<evidence type="ECO:0000313" key="2">
    <source>
        <dbReference type="EMBL" id="KAJ7721496.1"/>
    </source>
</evidence>
<reference evidence="2" key="1">
    <citation type="submission" date="2023-03" db="EMBL/GenBank/DDBJ databases">
        <title>Massive genome expansion in bonnet fungi (Mycena s.s.) driven by repeated elements and novel gene families across ecological guilds.</title>
        <authorList>
            <consortium name="Lawrence Berkeley National Laboratory"/>
            <person name="Harder C.B."/>
            <person name="Miyauchi S."/>
            <person name="Viragh M."/>
            <person name="Kuo A."/>
            <person name="Thoen E."/>
            <person name="Andreopoulos B."/>
            <person name="Lu D."/>
            <person name="Skrede I."/>
            <person name="Drula E."/>
            <person name="Henrissat B."/>
            <person name="Morin E."/>
            <person name="Kohler A."/>
            <person name="Barry K."/>
            <person name="LaButti K."/>
            <person name="Morin E."/>
            <person name="Salamov A."/>
            <person name="Lipzen A."/>
            <person name="Mereny Z."/>
            <person name="Hegedus B."/>
            <person name="Baldrian P."/>
            <person name="Stursova M."/>
            <person name="Weitz H."/>
            <person name="Taylor A."/>
            <person name="Grigoriev I.V."/>
            <person name="Nagy L.G."/>
            <person name="Martin F."/>
            <person name="Kauserud H."/>
        </authorList>
    </citation>
    <scope>NUCLEOTIDE SEQUENCE</scope>
    <source>
        <strain evidence="2">CBHHK182m</strain>
    </source>
</reference>
<accession>A0AAD7HIG7</accession>
<feature type="transmembrane region" description="Helical" evidence="1">
    <location>
        <begin position="101"/>
        <end position="122"/>
    </location>
</feature>
<evidence type="ECO:0000256" key="1">
    <source>
        <dbReference type="SAM" id="Phobius"/>
    </source>
</evidence>
<sequence length="665" mass="72507">MLGCFFPSSPVSFAHCAAMVHTSAASPSSPLTDFNIKPAAHETADKASMSSVITLRRMYVLGIGLHVGLVLLHLVLVVIHFPHKYENRISVPLGAQSNTLSVAIIVVSQGFAVVYLAAIVYLMQQLSLRRNLDIQQTLTAFHDKHAAWSGPGSALSTLYKQRRLQTASSSLFLICLYVSGASTLHVTTPSLVSLATSNKTSAGYASLYSSRPNYYEAEIAPQGLSDAISVLPTLPLLQNVNATAGLYGNIIFDTTRGTYQAYWNGERPLAQGFQVPNATVFNVTCGNLAGVKQVGAGNATSWFLQTPVRNVTDGKYNPLRFFYPYGIRFIPQEYEVADMYFASQTLVLAATVNITDSEGNNGSTFAVDPAFTSSVASSVAGVNWPLEEIGGLPSTFNPVVVACSLVASRTNINVDATTKNITQDSIDANPRKTHRLWSAWTEPERDNDLLVQSWASIFMDTSISSVIATSCDDPHWYSDSPQQCQIKDYLTVVEKYVNDGLKIRPFSGAFANFEDDNHSVNLYELENVLEDLTAAVFWSDANFPTTSLDYSTAENLSEDNNVDVIIYDPNAQLTINEIPLLTGLLCSIGLLGIACYLVRWPQETTIDSDLDMVGLLQFAWLLGKGSDVQDTVSDVMRPNTDNLRTAGMTEVTLSSLVHRSSSERR</sequence>
<keyword evidence="1" id="KW-0472">Membrane</keyword>
<name>A0AAD7HIG7_9AGAR</name>
<dbReference type="Proteomes" id="UP001215598">
    <property type="component" value="Unassembled WGS sequence"/>
</dbReference>
<feature type="transmembrane region" description="Helical" evidence="1">
    <location>
        <begin position="58"/>
        <end position="81"/>
    </location>
</feature>
<protein>
    <submittedName>
        <fullName evidence="2">Uncharacterized protein</fullName>
    </submittedName>
</protein>
<keyword evidence="3" id="KW-1185">Reference proteome</keyword>
<comment type="caution">
    <text evidence="2">The sequence shown here is derived from an EMBL/GenBank/DDBJ whole genome shotgun (WGS) entry which is preliminary data.</text>
</comment>
<keyword evidence="1" id="KW-0812">Transmembrane</keyword>
<evidence type="ECO:0000313" key="3">
    <source>
        <dbReference type="Proteomes" id="UP001215598"/>
    </source>
</evidence>
<proteinExistence type="predicted"/>
<keyword evidence="1" id="KW-1133">Transmembrane helix</keyword>
<dbReference type="EMBL" id="JARKIB010000229">
    <property type="protein sequence ID" value="KAJ7721496.1"/>
    <property type="molecule type" value="Genomic_DNA"/>
</dbReference>
<feature type="transmembrane region" description="Helical" evidence="1">
    <location>
        <begin position="170"/>
        <end position="192"/>
    </location>
</feature>
<dbReference type="AlphaFoldDB" id="A0AAD7HIG7"/>
<organism evidence="2 3">
    <name type="scientific">Mycena metata</name>
    <dbReference type="NCBI Taxonomy" id="1033252"/>
    <lineage>
        <taxon>Eukaryota</taxon>
        <taxon>Fungi</taxon>
        <taxon>Dikarya</taxon>
        <taxon>Basidiomycota</taxon>
        <taxon>Agaricomycotina</taxon>
        <taxon>Agaricomycetes</taxon>
        <taxon>Agaricomycetidae</taxon>
        <taxon>Agaricales</taxon>
        <taxon>Marasmiineae</taxon>
        <taxon>Mycenaceae</taxon>
        <taxon>Mycena</taxon>
    </lineage>
</organism>
<gene>
    <name evidence="2" type="ORF">B0H16DRAFT_367189</name>
</gene>